<organism evidence="3 4">
    <name type="scientific">Wickerhamiella sorbophila</name>
    <dbReference type="NCBI Taxonomy" id="45607"/>
    <lineage>
        <taxon>Eukaryota</taxon>
        <taxon>Fungi</taxon>
        <taxon>Dikarya</taxon>
        <taxon>Ascomycota</taxon>
        <taxon>Saccharomycotina</taxon>
        <taxon>Dipodascomycetes</taxon>
        <taxon>Dipodascales</taxon>
        <taxon>Trichomonascaceae</taxon>
        <taxon>Wickerhamiella</taxon>
    </lineage>
</organism>
<keyword evidence="4" id="KW-1185">Reference proteome</keyword>
<proteinExistence type="predicted"/>
<dbReference type="GeneID" id="36516726"/>
<gene>
    <name evidence="3" type="ORF">B9G98_02978</name>
</gene>
<feature type="region of interest" description="Disordered" evidence="1">
    <location>
        <begin position="79"/>
        <end position="100"/>
    </location>
</feature>
<evidence type="ECO:0000313" key="4">
    <source>
        <dbReference type="Proteomes" id="UP000238350"/>
    </source>
</evidence>
<dbReference type="AlphaFoldDB" id="A0A2T0FK52"/>
<evidence type="ECO:0000259" key="2">
    <source>
        <dbReference type="Pfam" id="PF11001"/>
    </source>
</evidence>
<dbReference type="InterPro" id="IPR047092">
    <property type="entry name" value="AFUB_07903/YDR124W-like_hel"/>
</dbReference>
<dbReference type="PANTHER" id="PTHR36102">
    <property type="entry name" value="CHROMOSOME 10, WHOLE GENOME SHOTGUN SEQUENCE"/>
    <property type="match status" value="1"/>
</dbReference>
<feature type="domain" description="Subtelomeric hrmA-associated cluster protein AFUB-079030/YDR124W-like helical bundle" evidence="2">
    <location>
        <begin position="135"/>
        <end position="224"/>
    </location>
</feature>
<dbReference type="STRING" id="45607.A0A2T0FK52"/>
<feature type="compositionally biased region" description="Low complexity" evidence="1">
    <location>
        <begin position="79"/>
        <end position="90"/>
    </location>
</feature>
<dbReference type="EMBL" id="NDIQ01000021">
    <property type="protein sequence ID" value="PRT55358.1"/>
    <property type="molecule type" value="Genomic_DNA"/>
</dbReference>
<sequence length="275" mass="30897">MDPQLFRILDEYALRNEGEYCVTIRDSYGQAAIYHFGMSRVVSAIHHTMPNAVVFPPVHNPPTQNSRLIVDGSFPGYETPSTPSTTLTPVPRAPAALYTPPSTTRKRTLEKAFSLPPKRLAIPPQVKPAQPEPEKEEEAISVLSSLFLELNQLIARELAREWVKIKEPGKKTTFPYSGGDETKPAWWPKPVRHIGPHHLLRNERSQLLATLFVMLRGKQRELKAAIDRIDNGRNAALFASMFETLDRYLPPDDGGLHDQTVIDPSLLSILPRNRG</sequence>
<evidence type="ECO:0000256" key="1">
    <source>
        <dbReference type="SAM" id="MobiDB-lite"/>
    </source>
</evidence>
<reference evidence="3 4" key="1">
    <citation type="submission" date="2017-04" db="EMBL/GenBank/DDBJ databases">
        <title>Genome sequencing of [Candida] sorbophila.</title>
        <authorList>
            <person name="Ahn J.O."/>
        </authorList>
    </citation>
    <scope>NUCLEOTIDE SEQUENCE [LARGE SCALE GENOMIC DNA]</scope>
    <source>
        <strain evidence="3 4">DS02</strain>
    </source>
</reference>
<comment type="caution">
    <text evidence="3">The sequence shown here is derived from an EMBL/GenBank/DDBJ whole genome shotgun (WGS) entry which is preliminary data.</text>
</comment>
<dbReference type="Proteomes" id="UP000238350">
    <property type="component" value="Unassembled WGS sequence"/>
</dbReference>
<evidence type="ECO:0000313" key="3">
    <source>
        <dbReference type="EMBL" id="PRT55358.1"/>
    </source>
</evidence>
<name>A0A2T0FK52_9ASCO</name>
<protein>
    <recommendedName>
        <fullName evidence="2">Subtelomeric hrmA-associated cluster protein AFUB-079030/YDR124W-like helical bundle domain-containing protein</fullName>
    </recommendedName>
</protein>
<dbReference type="PANTHER" id="PTHR36102:SF1">
    <property type="entry name" value="YDR124W-LIKE HELICAL BUNDLE DOMAIN-CONTAINING PROTEIN"/>
    <property type="match status" value="1"/>
</dbReference>
<accession>A0A2T0FK52</accession>
<dbReference type="RefSeq" id="XP_024665303.1">
    <property type="nucleotide sequence ID" value="XM_024809535.1"/>
</dbReference>
<dbReference type="InterPro" id="IPR021264">
    <property type="entry name" value="AFUB_079030/YDR124W-like"/>
</dbReference>
<dbReference type="Pfam" id="PF11001">
    <property type="entry name" value="AFUB_07903_YDR124W_hel"/>
    <property type="match status" value="1"/>
</dbReference>
<dbReference type="OrthoDB" id="5338458at2759"/>